<gene>
    <name evidence="2" type="ORF">CtesDRAFT_PD3205</name>
</gene>
<accession>B7X0S7</accession>
<dbReference type="AlphaFoldDB" id="B7X0S7"/>
<evidence type="ECO:0000313" key="2">
    <source>
        <dbReference type="EMBL" id="EED68258.1"/>
    </source>
</evidence>
<dbReference type="Proteomes" id="UP000003039">
    <property type="component" value="Unassembled WGS sequence"/>
</dbReference>
<dbReference type="EMBL" id="AAUJ02000001">
    <property type="protein sequence ID" value="EED68258.1"/>
    <property type="molecule type" value="Genomic_DNA"/>
</dbReference>
<proteinExistence type="predicted"/>
<evidence type="ECO:0000256" key="1">
    <source>
        <dbReference type="SAM" id="MobiDB-lite"/>
    </source>
</evidence>
<comment type="caution">
    <text evidence="2">The sequence shown here is derived from an EMBL/GenBank/DDBJ whole genome shotgun (WGS) entry which is preliminary data.</text>
</comment>
<name>B7X0S7_COMTK</name>
<sequence>MFSLLNHKRQNEFWRDMFSIFLEPTSEVQRAPATLGQPSSPKPEFQQPSPRVAPDNKGT</sequence>
<reference evidence="2 3" key="1">
    <citation type="journal article" date="2004" name="Appl. Environ. Microbiol.">
        <title>Mineralization of individual congeners of linear alkylbenzenesulfonate by defined pairs of heterotrophic bacteria.</title>
        <authorList>
            <person name="Schleheck D."/>
            <person name="Knepper T.P."/>
            <person name="Fischer K."/>
            <person name="Cook A.M."/>
        </authorList>
    </citation>
    <scope>NUCLEOTIDE SEQUENCE [LARGE SCALE GENOMIC DNA]</scope>
    <source>
        <strain evidence="3">DSM 14576 / KF-1</strain>
    </source>
</reference>
<evidence type="ECO:0000313" key="3">
    <source>
        <dbReference type="Proteomes" id="UP000003039"/>
    </source>
</evidence>
<organism evidence="2 3">
    <name type="scientific">Comamonas testosteroni (strain DSM 14576 / KF-1)</name>
    <name type="common">Pseudomonas testosteroni</name>
    <dbReference type="NCBI Taxonomy" id="399795"/>
    <lineage>
        <taxon>Bacteria</taxon>
        <taxon>Pseudomonadati</taxon>
        <taxon>Pseudomonadota</taxon>
        <taxon>Betaproteobacteria</taxon>
        <taxon>Burkholderiales</taxon>
        <taxon>Comamonadaceae</taxon>
        <taxon>Comamonas</taxon>
    </lineage>
</organism>
<feature type="region of interest" description="Disordered" evidence="1">
    <location>
        <begin position="29"/>
        <end position="59"/>
    </location>
</feature>
<protein>
    <submittedName>
        <fullName evidence="2">Uncharacterized protein</fullName>
    </submittedName>
</protein>